<dbReference type="EMBL" id="JBBKAJ010000007">
    <property type="protein sequence ID" value="MEJ8632164.1"/>
    <property type="molecule type" value="Genomic_DNA"/>
</dbReference>
<protein>
    <submittedName>
        <fullName evidence="1">Uncharacterized protein</fullName>
    </submittedName>
</protein>
<accession>A0ACC6PL89</accession>
<reference evidence="1" key="1">
    <citation type="submission" date="2024-03" db="EMBL/GenBank/DDBJ databases">
        <title>Novel Streptomyces species of biotechnological and ecological value are a feature of Machair soil.</title>
        <authorList>
            <person name="Prole J.R."/>
            <person name="Goodfellow M."/>
            <person name="Allenby N."/>
            <person name="Ward A.C."/>
        </authorList>
    </citation>
    <scope>NUCLEOTIDE SEQUENCE</scope>
    <source>
        <strain evidence="1">MS2.AVA.5</strain>
    </source>
</reference>
<keyword evidence="2" id="KW-1185">Reference proteome</keyword>
<organism evidence="1 2">
    <name type="scientific">Streptomyces achmelvichensis</name>
    <dbReference type="NCBI Taxonomy" id="3134111"/>
    <lineage>
        <taxon>Bacteria</taxon>
        <taxon>Bacillati</taxon>
        <taxon>Actinomycetota</taxon>
        <taxon>Actinomycetes</taxon>
        <taxon>Kitasatosporales</taxon>
        <taxon>Streptomycetaceae</taxon>
        <taxon>Streptomyces</taxon>
    </lineage>
</organism>
<comment type="caution">
    <text evidence="1">The sequence shown here is derived from an EMBL/GenBank/DDBJ whole genome shotgun (WGS) entry which is preliminary data.</text>
</comment>
<sequence>MSQFSELTDEARLFQVAKGRRKVRRHVSRLIHRPAGGVSMSFVKDVVSGIGPGLIHSPSGFENLQVTGV</sequence>
<proteinExistence type="predicted"/>
<gene>
    <name evidence="1" type="ORF">WKI67_01545</name>
</gene>
<name>A0ACC6PL89_9ACTN</name>
<dbReference type="Proteomes" id="UP001377168">
    <property type="component" value="Unassembled WGS sequence"/>
</dbReference>
<evidence type="ECO:0000313" key="1">
    <source>
        <dbReference type="EMBL" id="MEJ8632164.1"/>
    </source>
</evidence>
<evidence type="ECO:0000313" key="2">
    <source>
        <dbReference type="Proteomes" id="UP001377168"/>
    </source>
</evidence>